<dbReference type="GO" id="GO:0005737">
    <property type="term" value="C:cytoplasm"/>
    <property type="evidence" value="ECO:0007669"/>
    <property type="project" value="InterPro"/>
</dbReference>
<accession>A0A8S4SG73</accession>
<feature type="domain" description="SIAH-type" evidence="8">
    <location>
        <begin position="262"/>
        <end position="324"/>
    </location>
</feature>
<comment type="function">
    <text evidence="6">E3 ubiquitin-protein ligase that mediates ubiquitination and subsequent proteasomal degradation of target proteins. E3 ubiquitin ligases accept ubiquitin from an E2 ubiquitin-conjugating enzyme in the form of a thioester and then directly transfers the ubiquitin to targeted substrates.</text>
</comment>
<evidence type="ECO:0000256" key="3">
    <source>
        <dbReference type="ARBA" id="ARBA00022771"/>
    </source>
</evidence>
<dbReference type="PANTHER" id="PTHR45877">
    <property type="entry name" value="E3 UBIQUITIN-PROTEIN LIGASE SIAH2"/>
    <property type="match status" value="1"/>
</dbReference>
<dbReference type="GO" id="GO:0061630">
    <property type="term" value="F:ubiquitin protein ligase activity"/>
    <property type="evidence" value="ECO:0007669"/>
    <property type="project" value="UniProtKB-EC"/>
</dbReference>
<evidence type="ECO:0000256" key="5">
    <source>
        <dbReference type="PROSITE-ProRule" id="PRU00455"/>
    </source>
</evidence>
<dbReference type="EMBL" id="CAKXAJ010026233">
    <property type="protein sequence ID" value="CAH2263617.1"/>
    <property type="molecule type" value="Genomic_DNA"/>
</dbReference>
<dbReference type="InterPro" id="IPR013010">
    <property type="entry name" value="Znf_SIAH"/>
</dbReference>
<evidence type="ECO:0000256" key="7">
    <source>
        <dbReference type="SAM" id="MobiDB-lite"/>
    </source>
</evidence>
<keyword evidence="2 6" id="KW-0479">Metal-binding</keyword>
<dbReference type="AlphaFoldDB" id="A0A8S4SG73"/>
<dbReference type="Proteomes" id="UP000838756">
    <property type="component" value="Unassembled WGS sequence"/>
</dbReference>
<comment type="domain">
    <text evidence="6">The SBD domain (substrate-binding domain) mediates the interaction with substrate proteins. It is related to the TRAF family.</text>
</comment>
<sequence length="458" mass="52400">MGADNSKSDSQKAREDYTEKVLKQTLATQRQMYEQKCEELKKAQRLAVRSLQLAQNNINGNQTPNNNANQQTSIPASTQLYPNLYNIANNNAQMTTAYTNPSTSCFQNPSNTQFSPVLPSAPPAPTAPASTERLKTTAHSVRNSLPSQTQPRLNQSQPEHPIAQSSRAIPSRSSAKVLPFTSKPQSRNAPRYEASQSIVKCVTCNDELGLYIYQCKNGHSSCKECRLKNARCGICPEFISDMRNITLEAHIAELKRHEFNDGKLSFCPHAGDGCRLSFKRNEIDEHIKECPYREMACPLAEIFGICTWTGKINQLVMHFKEEHREHFEADVNKEMYLVNIDVNHRVVHLVNLGPFHFLVHLEVNQEQKIICMTVQTMSTKFSASKWSYELHVYNKRQPRRKYKYIDTCISNSETVKEVFSQKKCAVLSADYARTFLENKKLTYRFYIKNNFDPRRNVE</sequence>
<evidence type="ECO:0000256" key="6">
    <source>
        <dbReference type="RuleBase" id="RU201113"/>
    </source>
</evidence>
<dbReference type="PROSITE" id="PS51081">
    <property type="entry name" value="ZF_SIAH"/>
    <property type="match status" value="1"/>
</dbReference>
<keyword evidence="4 6" id="KW-0862">Zinc</keyword>
<evidence type="ECO:0000256" key="2">
    <source>
        <dbReference type="ARBA" id="ARBA00022723"/>
    </source>
</evidence>
<dbReference type="InterPro" id="IPR004162">
    <property type="entry name" value="SINA-like_animal"/>
</dbReference>
<dbReference type="GO" id="GO:0043161">
    <property type="term" value="P:proteasome-mediated ubiquitin-dependent protein catabolic process"/>
    <property type="evidence" value="ECO:0007669"/>
    <property type="project" value="TreeGrafter"/>
</dbReference>
<dbReference type="EC" id="2.3.2.27" evidence="6"/>
<dbReference type="Pfam" id="PF03145">
    <property type="entry name" value="Sina_TRAF"/>
    <property type="match status" value="1"/>
</dbReference>
<name>A0A8S4SG73_9NEOP</name>
<evidence type="ECO:0000313" key="10">
    <source>
        <dbReference type="Proteomes" id="UP000838756"/>
    </source>
</evidence>
<dbReference type="Gene3D" id="2.60.210.10">
    <property type="entry name" value="Apoptosis, Tumor Necrosis Factor Receptor Associated Protein 2, Chain A"/>
    <property type="match status" value="1"/>
</dbReference>
<dbReference type="PANTHER" id="PTHR45877:SF2">
    <property type="entry name" value="E3 UBIQUITIN-PROTEIN LIGASE SINA-RELATED"/>
    <property type="match status" value="1"/>
</dbReference>
<comment type="caution">
    <text evidence="9">The sequence shown here is derived from an EMBL/GenBank/DDBJ whole genome shotgun (WGS) entry which is preliminary data.</text>
</comment>
<reference evidence="9" key="1">
    <citation type="submission" date="2022-03" db="EMBL/GenBank/DDBJ databases">
        <authorList>
            <person name="Lindestad O."/>
        </authorList>
    </citation>
    <scope>NUCLEOTIDE SEQUENCE</scope>
</reference>
<dbReference type="GO" id="GO:0031624">
    <property type="term" value="F:ubiquitin conjugating enzyme binding"/>
    <property type="evidence" value="ECO:0007669"/>
    <property type="project" value="TreeGrafter"/>
</dbReference>
<comment type="pathway">
    <text evidence="6">Protein modification; protein ubiquitination.</text>
</comment>
<keyword evidence="10" id="KW-1185">Reference proteome</keyword>
<dbReference type="Gene3D" id="3.30.40.10">
    <property type="entry name" value="Zinc/RING finger domain, C3HC4 (zinc finger)"/>
    <property type="match status" value="1"/>
</dbReference>
<dbReference type="InterPro" id="IPR008974">
    <property type="entry name" value="TRAF-like"/>
</dbReference>
<dbReference type="Pfam" id="PF21361">
    <property type="entry name" value="Sina_ZnF"/>
    <property type="match status" value="1"/>
</dbReference>
<evidence type="ECO:0000256" key="1">
    <source>
        <dbReference type="ARBA" id="ARBA00009119"/>
    </source>
</evidence>
<feature type="compositionally biased region" description="Polar residues" evidence="7">
    <location>
        <begin position="137"/>
        <end position="174"/>
    </location>
</feature>
<organism evidence="9 10">
    <name type="scientific">Pararge aegeria aegeria</name>
    <dbReference type="NCBI Taxonomy" id="348720"/>
    <lineage>
        <taxon>Eukaryota</taxon>
        <taxon>Metazoa</taxon>
        <taxon>Ecdysozoa</taxon>
        <taxon>Arthropoda</taxon>
        <taxon>Hexapoda</taxon>
        <taxon>Insecta</taxon>
        <taxon>Pterygota</taxon>
        <taxon>Neoptera</taxon>
        <taxon>Endopterygota</taxon>
        <taxon>Lepidoptera</taxon>
        <taxon>Glossata</taxon>
        <taxon>Ditrysia</taxon>
        <taxon>Papilionoidea</taxon>
        <taxon>Nymphalidae</taxon>
        <taxon>Satyrinae</taxon>
        <taxon>Satyrini</taxon>
        <taxon>Parargina</taxon>
        <taxon>Pararge</taxon>
    </lineage>
</organism>
<comment type="similarity">
    <text evidence="1 6">Belongs to the SINA (Seven in absentia) family.</text>
</comment>
<dbReference type="GO" id="GO:0008270">
    <property type="term" value="F:zinc ion binding"/>
    <property type="evidence" value="ECO:0007669"/>
    <property type="project" value="UniProtKB-KW"/>
</dbReference>
<feature type="compositionally biased region" description="Polar residues" evidence="7">
    <location>
        <begin position="182"/>
        <end position="191"/>
    </location>
</feature>
<protein>
    <recommendedName>
        <fullName evidence="6">E3 ubiquitin-protein ligase</fullName>
        <ecNumber evidence="6">2.3.2.27</ecNumber>
    </recommendedName>
</protein>
<evidence type="ECO:0000259" key="8">
    <source>
        <dbReference type="PROSITE" id="PS51081"/>
    </source>
</evidence>
<comment type="catalytic activity">
    <reaction evidence="6">
        <text>S-ubiquitinyl-[E2 ubiquitin-conjugating enzyme]-L-cysteine + [acceptor protein]-L-lysine = [E2 ubiquitin-conjugating enzyme]-L-cysteine + N(6)-ubiquitinyl-[acceptor protein]-L-lysine.</text>
        <dbReference type="EC" id="2.3.2.27"/>
    </reaction>
</comment>
<comment type="domain">
    <text evidence="6">The RING-type zinc finger domain is essential for ubiquitin ligase activity.</text>
</comment>
<dbReference type="SUPFAM" id="SSF49599">
    <property type="entry name" value="TRAF domain-like"/>
    <property type="match status" value="1"/>
</dbReference>
<keyword evidence="3 5" id="KW-0863">Zinc-finger</keyword>
<dbReference type="InterPro" id="IPR018121">
    <property type="entry name" value="7-in-absentia-prot_TRAF-dom"/>
</dbReference>
<feature type="region of interest" description="Disordered" evidence="7">
    <location>
        <begin position="107"/>
        <end position="191"/>
    </location>
</feature>
<gene>
    <name evidence="9" type="primary">jg10918</name>
    <name evidence="9" type="ORF">PAEG_LOCUS24413</name>
</gene>
<evidence type="ECO:0000256" key="4">
    <source>
        <dbReference type="ARBA" id="ARBA00022833"/>
    </source>
</evidence>
<evidence type="ECO:0000313" key="9">
    <source>
        <dbReference type="EMBL" id="CAH2263617.1"/>
    </source>
</evidence>
<keyword evidence="6" id="KW-0833">Ubl conjugation pathway</keyword>
<dbReference type="InterPro" id="IPR013083">
    <property type="entry name" value="Znf_RING/FYVE/PHD"/>
</dbReference>
<dbReference type="OrthoDB" id="4788989at2759"/>
<proteinExistence type="inferred from homology"/>